<evidence type="ECO:0000313" key="2">
    <source>
        <dbReference type="Proteomes" id="UP001433508"/>
    </source>
</evidence>
<accession>A0ACC3SV62</accession>
<sequence length="569" mass="63664">MEKTTSNMSAGDDSGLQQLETKKTYGFNQDLYGNQLTETAKTAADAEQHLPPLQAIKAYPMAIFWSLVVSMCVIMEGYDTNLIGNFWAYPSFVKKYGQYYSGIGYQVSAPWQAGYGNATGVGSFFGVLANGYLVSMFGYKRVLIGSLVAMTSFIFILFFAPNIQTLTAGGFLCGLPWGVFASSAPAYASEVLPLSLRVYFTSYTNMCFIIGQLISAGVLEGLVSLDSEWGYRIPYALQWIWPSFLIPILFFAPESPWHLVRKGKLEEAERTLRRLQSKKSNIDPKLTLASIVHTNKLEEELSVGTSYWDCFRGFERRRTEIACMAFVGQITSGICFAYNQTYFFSQVGLTTDQVYKLAIGGNAIALVGTFINWFAVNPYVGRRTAYLWGMASMTGILFIVGILNIWTSNPHIGMSQAVLTLVWTFIFQLTVGQLGWALPAEIGSTRLRQKTVCLARNANYLSSFLCVMEPYFLNPTQWNLKGYTGFFWGGTGLLTFIWAYFRLPETKGRPFNEIDILFAKGVSARKFATCKVDAYDMVQNAELAEHAAHHHRGHHDDKTEQVFVESVHP</sequence>
<gene>
    <name evidence="1" type="ORF">V1525DRAFT_382323</name>
</gene>
<proteinExistence type="predicted"/>
<comment type="caution">
    <text evidence="1">The sequence shown here is derived from an EMBL/GenBank/DDBJ whole genome shotgun (WGS) entry which is preliminary data.</text>
</comment>
<reference evidence="2" key="1">
    <citation type="journal article" date="2024" name="Front. Bioeng. Biotechnol.">
        <title>Genome-scale model development and genomic sequencing of the oleaginous clade Lipomyces.</title>
        <authorList>
            <person name="Czajka J.J."/>
            <person name="Han Y."/>
            <person name="Kim J."/>
            <person name="Mondo S.J."/>
            <person name="Hofstad B.A."/>
            <person name="Robles A."/>
            <person name="Haridas S."/>
            <person name="Riley R."/>
            <person name="LaButti K."/>
            <person name="Pangilinan J."/>
            <person name="Andreopoulos W."/>
            <person name="Lipzen A."/>
            <person name="Yan J."/>
            <person name="Wang M."/>
            <person name="Ng V."/>
            <person name="Grigoriev I.V."/>
            <person name="Spatafora J.W."/>
            <person name="Magnuson J.K."/>
            <person name="Baker S.E."/>
            <person name="Pomraning K.R."/>
        </authorList>
    </citation>
    <scope>NUCLEOTIDE SEQUENCE [LARGE SCALE GENOMIC DNA]</scope>
    <source>
        <strain evidence="2">CBS 7786</strain>
    </source>
</reference>
<protein>
    <submittedName>
        <fullName evidence="1">Uncharacterized protein</fullName>
    </submittedName>
</protein>
<keyword evidence="2" id="KW-1185">Reference proteome</keyword>
<name>A0ACC3SV62_LIPKO</name>
<organism evidence="1 2">
    <name type="scientific">Lipomyces kononenkoae</name>
    <name type="common">Yeast</name>
    <dbReference type="NCBI Taxonomy" id="34357"/>
    <lineage>
        <taxon>Eukaryota</taxon>
        <taxon>Fungi</taxon>
        <taxon>Dikarya</taxon>
        <taxon>Ascomycota</taxon>
        <taxon>Saccharomycotina</taxon>
        <taxon>Lipomycetes</taxon>
        <taxon>Lipomycetales</taxon>
        <taxon>Lipomycetaceae</taxon>
        <taxon>Lipomyces</taxon>
    </lineage>
</organism>
<dbReference type="EMBL" id="MU971436">
    <property type="protein sequence ID" value="KAK9235019.1"/>
    <property type="molecule type" value="Genomic_DNA"/>
</dbReference>
<evidence type="ECO:0000313" key="1">
    <source>
        <dbReference type="EMBL" id="KAK9235019.1"/>
    </source>
</evidence>
<dbReference type="Proteomes" id="UP001433508">
    <property type="component" value="Unassembled WGS sequence"/>
</dbReference>